<evidence type="ECO:0000313" key="1">
    <source>
        <dbReference type="EMBL" id="KAF2316531.1"/>
    </source>
</evidence>
<organism evidence="1 3">
    <name type="scientific">Hevea brasiliensis</name>
    <name type="common">Para rubber tree</name>
    <name type="synonym">Siphonia brasiliensis</name>
    <dbReference type="NCBI Taxonomy" id="3981"/>
    <lineage>
        <taxon>Eukaryota</taxon>
        <taxon>Viridiplantae</taxon>
        <taxon>Streptophyta</taxon>
        <taxon>Embryophyta</taxon>
        <taxon>Tracheophyta</taxon>
        <taxon>Spermatophyta</taxon>
        <taxon>Magnoliopsida</taxon>
        <taxon>eudicotyledons</taxon>
        <taxon>Gunneridae</taxon>
        <taxon>Pentapetalae</taxon>
        <taxon>rosids</taxon>
        <taxon>fabids</taxon>
        <taxon>Malpighiales</taxon>
        <taxon>Euphorbiaceae</taxon>
        <taxon>Crotonoideae</taxon>
        <taxon>Micrandreae</taxon>
        <taxon>Hevea</taxon>
    </lineage>
</organism>
<accession>A0A6A6MRU3</accession>
<gene>
    <name evidence="1" type="ORF">GH714_041872</name>
    <name evidence="2" type="ORF">GH714_041889</name>
</gene>
<comment type="caution">
    <text evidence="1">The sequence shown here is derived from an EMBL/GenBank/DDBJ whole genome shotgun (WGS) entry which is preliminary data.</text>
</comment>
<evidence type="ECO:0000313" key="2">
    <source>
        <dbReference type="EMBL" id="KAF2316548.1"/>
    </source>
</evidence>
<name>A0A6A6MRU3_HEVBR</name>
<keyword evidence="3" id="KW-1185">Reference proteome</keyword>
<dbReference type="AlphaFoldDB" id="A0A6A6MRU3"/>
<sequence>MAQPRQETLPTAASGQLVVDEQLATWLPLFVHAYAYIILNKKYFWWVPAIEQVVYTAWKKKTAKRYRALTNGMHKGNIDKVPITIDVL</sequence>
<dbReference type="EMBL" id="JAAGAX010000005">
    <property type="protein sequence ID" value="KAF2316548.1"/>
    <property type="molecule type" value="Genomic_DNA"/>
</dbReference>
<dbReference type="EMBL" id="JAAGAX010000005">
    <property type="protein sequence ID" value="KAF2316531.1"/>
    <property type="molecule type" value="Genomic_DNA"/>
</dbReference>
<evidence type="ECO:0000313" key="3">
    <source>
        <dbReference type="Proteomes" id="UP000467840"/>
    </source>
</evidence>
<proteinExistence type="predicted"/>
<dbReference type="Proteomes" id="UP000467840">
    <property type="component" value="Chromosome 15"/>
</dbReference>
<protein>
    <submittedName>
        <fullName evidence="1">Uncharacterized protein</fullName>
    </submittedName>
</protein>
<reference evidence="1 3" key="1">
    <citation type="journal article" date="2020" name="Mol. Plant">
        <title>The Chromosome-Based Rubber Tree Genome Provides New Insights into Spurge Genome Evolution and Rubber Biosynthesis.</title>
        <authorList>
            <person name="Liu J."/>
            <person name="Shi C."/>
            <person name="Shi C.C."/>
            <person name="Li W."/>
            <person name="Zhang Q.J."/>
            <person name="Zhang Y."/>
            <person name="Li K."/>
            <person name="Lu H.F."/>
            <person name="Shi C."/>
            <person name="Zhu S.T."/>
            <person name="Xiao Z.Y."/>
            <person name="Nan H."/>
            <person name="Yue Y."/>
            <person name="Zhu X.G."/>
            <person name="Wu Y."/>
            <person name="Hong X.N."/>
            <person name="Fan G.Y."/>
            <person name="Tong Y."/>
            <person name="Zhang D."/>
            <person name="Mao C.L."/>
            <person name="Liu Y.L."/>
            <person name="Hao S.J."/>
            <person name="Liu W.Q."/>
            <person name="Lv M.Q."/>
            <person name="Zhang H.B."/>
            <person name="Liu Y."/>
            <person name="Hu-Tang G.R."/>
            <person name="Wang J.P."/>
            <person name="Wang J.H."/>
            <person name="Sun Y.H."/>
            <person name="Ni S.B."/>
            <person name="Chen W.B."/>
            <person name="Zhang X.C."/>
            <person name="Jiao Y.N."/>
            <person name="Eichler E.E."/>
            <person name="Li G.H."/>
            <person name="Liu X."/>
            <person name="Gao L.Z."/>
        </authorList>
    </citation>
    <scope>NUCLEOTIDE SEQUENCE [LARGE SCALE GENOMIC DNA]</scope>
    <source>
        <strain evidence="3">cv. GT1</strain>
        <tissue evidence="1">Leaf</tissue>
    </source>
</reference>